<feature type="region of interest" description="Disordered" evidence="1">
    <location>
        <begin position="1"/>
        <end position="38"/>
    </location>
</feature>
<name>A0A1Y2LWP4_EPING</name>
<keyword evidence="3" id="KW-1185">Reference proteome</keyword>
<evidence type="ECO:0000313" key="2">
    <source>
        <dbReference type="EMBL" id="OSS47378.1"/>
    </source>
</evidence>
<evidence type="ECO:0000256" key="1">
    <source>
        <dbReference type="SAM" id="MobiDB-lite"/>
    </source>
</evidence>
<dbReference type="InParanoid" id="A0A1Y2LWP4"/>
<organism evidence="2 3">
    <name type="scientific">Epicoccum nigrum</name>
    <name type="common">Soil fungus</name>
    <name type="synonym">Epicoccum purpurascens</name>
    <dbReference type="NCBI Taxonomy" id="105696"/>
    <lineage>
        <taxon>Eukaryota</taxon>
        <taxon>Fungi</taxon>
        <taxon>Dikarya</taxon>
        <taxon>Ascomycota</taxon>
        <taxon>Pezizomycotina</taxon>
        <taxon>Dothideomycetes</taxon>
        <taxon>Pleosporomycetidae</taxon>
        <taxon>Pleosporales</taxon>
        <taxon>Pleosporineae</taxon>
        <taxon>Didymellaceae</taxon>
        <taxon>Epicoccum</taxon>
    </lineage>
</organism>
<dbReference type="Proteomes" id="UP000193240">
    <property type="component" value="Unassembled WGS sequence"/>
</dbReference>
<dbReference type="EMBL" id="KZ107848">
    <property type="protein sequence ID" value="OSS47378.1"/>
    <property type="molecule type" value="Genomic_DNA"/>
</dbReference>
<proteinExistence type="predicted"/>
<feature type="compositionally biased region" description="Low complexity" evidence="1">
    <location>
        <begin position="363"/>
        <end position="374"/>
    </location>
</feature>
<feature type="compositionally biased region" description="Basic and acidic residues" evidence="1">
    <location>
        <begin position="1"/>
        <end position="21"/>
    </location>
</feature>
<feature type="compositionally biased region" description="Polar residues" evidence="1">
    <location>
        <begin position="286"/>
        <end position="301"/>
    </location>
</feature>
<gene>
    <name evidence="2" type="ORF">B5807_07571</name>
</gene>
<accession>A0A1Y2LWP4</accession>
<sequence>MSENKNKNENENKNKSKDKGKGKGKGKGGSKSTSKWNPGKHGFPVLAYLTSHPLTLSCTLRIQHHEPRKQVTLMLRTCVALHGAHAHCSDNEQDRDSDSDSDDEQAFVVQYDADNLVYDARFSAPTIHIPPTRLDGILRDGSDDSDDKQMQTLTLHLARPCPLWCPDREVLLPKPEPAHVELFNELSQLARAKTVHLVFDRSWLSLAQQVPLQRIIKGKEALTGFPVADYYSRAYRRADWTVFAPAPAPEPSNKHKRARRVSSPPSTPPPYKRQLVDPAHAGSPTEVATSPPSPRPNANLSTTETDFQTQAITAVVQRLLPSILRQLLPAVLPEVLPEVLPKVLPDTLRGLLPSLFALPPSFTSHASSTSSSSSSPPPPKHRASPAPHTPHTYHQALASIPPQRTLTPLAAALLPHLLAHLAPQLSKLHNASTKKWIAHAALEHAEDAEQLRLELQQLVDEGVGELVAQAGYALDDVRARLSDVAVRAADVVGDGVREEVERCGLEAARKVRWEIDAAQKAAGGAGKVEVEVERKRERAGRRIGRGKGGYRGVGCRRVLSE</sequence>
<feature type="region of interest" description="Disordered" evidence="1">
    <location>
        <begin position="244"/>
        <end position="301"/>
    </location>
</feature>
<dbReference type="AlphaFoldDB" id="A0A1Y2LWP4"/>
<feature type="region of interest" description="Disordered" evidence="1">
    <location>
        <begin position="363"/>
        <end position="393"/>
    </location>
</feature>
<evidence type="ECO:0000313" key="3">
    <source>
        <dbReference type="Proteomes" id="UP000193240"/>
    </source>
</evidence>
<protein>
    <submittedName>
        <fullName evidence="2">Uncharacterized protein</fullName>
    </submittedName>
</protein>
<reference evidence="2 3" key="1">
    <citation type="journal article" date="2017" name="Genome Announc.">
        <title>Genome sequence of the saprophytic ascomycete Epicoccum nigrum ICMP 19927 strain isolated from New Zealand.</title>
        <authorList>
            <person name="Fokin M."/>
            <person name="Fleetwood D."/>
            <person name="Weir B.S."/>
            <person name="Villas-Boas S.G."/>
        </authorList>
    </citation>
    <scope>NUCLEOTIDE SEQUENCE [LARGE SCALE GENOMIC DNA]</scope>
    <source>
        <strain evidence="2 3">ICMP 19927</strain>
    </source>
</reference>
<dbReference type="OMA" id="LRIQHHE"/>